<protein>
    <submittedName>
        <fullName evidence="3">Uncharacterized protein</fullName>
    </submittedName>
</protein>
<feature type="region of interest" description="Disordered" evidence="1">
    <location>
        <begin position="1"/>
        <end position="83"/>
    </location>
</feature>
<keyword evidence="2" id="KW-0812">Transmembrane</keyword>
<dbReference type="SUPFAM" id="SSF81995">
    <property type="entry name" value="beta-sandwich domain of Sec23/24"/>
    <property type="match status" value="1"/>
</dbReference>
<accession>A0A895XNY0</accession>
<evidence type="ECO:0000313" key="4">
    <source>
        <dbReference type="Proteomes" id="UP000662939"/>
    </source>
</evidence>
<dbReference type="Proteomes" id="UP000662939">
    <property type="component" value="Chromosome"/>
</dbReference>
<keyword evidence="2" id="KW-0472">Membrane</keyword>
<evidence type="ECO:0000313" key="3">
    <source>
        <dbReference type="EMBL" id="QSB04000.1"/>
    </source>
</evidence>
<name>A0A895XNY0_9ACTN</name>
<proteinExistence type="predicted"/>
<organism evidence="3 4">
    <name type="scientific">Natronoglycomyces albus</name>
    <dbReference type="NCBI Taxonomy" id="2811108"/>
    <lineage>
        <taxon>Bacteria</taxon>
        <taxon>Bacillati</taxon>
        <taxon>Actinomycetota</taxon>
        <taxon>Actinomycetes</taxon>
        <taxon>Glycomycetales</taxon>
        <taxon>Glycomycetaceae</taxon>
        <taxon>Natronoglycomyces</taxon>
    </lineage>
</organism>
<keyword evidence="4" id="KW-1185">Reference proteome</keyword>
<dbReference type="AlphaFoldDB" id="A0A895XNY0"/>
<gene>
    <name evidence="3" type="ORF">JQS30_09200</name>
</gene>
<feature type="compositionally biased region" description="Polar residues" evidence="1">
    <location>
        <begin position="19"/>
        <end position="29"/>
    </location>
</feature>
<feature type="compositionally biased region" description="Low complexity" evidence="1">
    <location>
        <begin position="51"/>
        <end position="71"/>
    </location>
</feature>
<feature type="region of interest" description="Disordered" evidence="1">
    <location>
        <begin position="117"/>
        <end position="154"/>
    </location>
</feature>
<feature type="transmembrane region" description="Helical" evidence="2">
    <location>
        <begin position="92"/>
        <end position="114"/>
    </location>
</feature>
<dbReference type="RefSeq" id="WP_213169998.1">
    <property type="nucleotide sequence ID" value="NZ_CP070496.1"/>
</dbReference>
<evidence type="ECO:0000256" key="2">
    <source>
        <dbReference type="SAM" id="Phobius"/>
    </source>
</evidence>
<evidence type="ECO:0000256" key="1">
    <source>
        <dbReference type="SAM" id="MobiDB-lite"/>
    </source>
</evidence>
<feature type="compositionally biased region" description="Low complexity" evidence="1">
    <location>
        <begin position="9"/>
        <end position="18"/>
    </location>
</feature>
<feature type="compositionally biased region" description="Acidic residues" evidence="1">
    <location>
        <begin position="129"/>
        <end position="153"/>
    </location>
</feature>
<keyword evidence="2" id="KW-1133">Transmembrane helix</keyword>
<dbReference type="KEGG" id="nav:JQS30_09200"/>
<sequence>MTYPPPQNPYQGGPSQPNYGQQPHPTQPQGAPGHPPQDPYTQPVYGQQQSPPASGYQQPGYPQGGYQQPGGYQQGGYPPGAPYQEKKNSTGLVIALVLGAVLVIGLAGAGFYFFGDDDDDTPQATETSEASEENTDDPEPTDSPDPADDEPGTDAEMQSLISEYSLPEVGECLDDDPNYYVIVDCNDPSAQVKILRWVPNPADPNPNDHEHTDAADAVCQDLPEYDWYFWIDTSQINGTTWDPAADEILAIGCATEVN</sequence>
<dbReference type="EMBL" id="CP070496">
    <property type="protein sequence ID" value="QSB04000.1"/>
    <property type="molecule type" value="Genomic_DNA"/>
</dbReference>
<reference evidence="3" key="1">
    <citation type="submission" date="2021-02" db="EMBL/GenBank/DDBJ databases">
        <title>Natronoglycomyces albus gen. nov., sp. nov, a haloalkaliphilic actinobacterium from a soda solonchak soil.</title>
        <authorList>
            <person name="Sorokin D.Y."/>
            <person name="Khijniak T.V."/>
            <person name="Zakharycheva A.P."/>
            <person name="Boueva O.V."/>
            <person name="Ariskina E.V."/>
            <person name="Hahnke R.L."/>
            <person name="Bunk B."/>
            <person name="Sproer C."/>
            <person name="Schumann P."/>
            <person name="Evtushenko L.I."/>
            <person name="Kublanov I.V."/>
        </authorList>
    </citation>
    <scope>NUCLEOTIDE SEQUENCE</scope>
    <source>
        <strain evidence="3">DSM 106290</strain>
    </source>
</reference>